<comment type="caution">
    <text evidence="1">The sequence shown here is derived from an EMBL/GenBank/DDBJ whole genome shotgun (WGS) entry which is preliminary data.</text>
</comment>
<dbReference type="PANTHER" id="PTHR43167:SF1">
    <property type="entry name" value="PUTATIVE (AFU_ORTHOLOGUE AFUA_6G01830)-RELATED"/>
    <property type="match status" value="1"/>
</dbReference>
<dbReference type="Proteomes" id="UP000252586">
    <property type="component" value="Unassembled WGS sequence"/>
</dbReference>
<evidence type="ECO:0000313" key="1">
    <source>
        <dbReference type="EMBL" id="RBO85168.1"/>
    </source>
</evidence>
<dbReference type="OrthoDB" id="484536at2"/>
<name>A0A366D7A8_9NOCA</name>
<dbReference type="GO" id="GO:0008168">
    <property type="term" value="F:methyltransferase activity"/>
    <property type="evidence" value="ECO:0007669"/>
    <property type="project" value="UniProtKB-KW"/>
</dbReference>
<dbReference type="SUPFAM" id="SSF53335">
    <property type="entry name" value="S-adenosyl-L-methionine-dependent methyltransferases"/>
    <property type="match status" value="1"/>
</dbReference>
<dbReference type="CDD" id="cd02440">
    <property type="entry name" value="AdoMet_MTases"/>
    <property type="match status" value="1"/>
</dbReference>
<dbReference type="InterPro" id="IPR029063">
    <property type="entry name" value="SAM-dependent_MTases_sf"/>
</dbReference>
<keyword evidence="2" id="KW-1185">Reference proteome</keyword>
<accession>A0A366D7A8</accession>
<dbReference type="STRING" id="1210090.GCA_001613185_03180"/>
<dbReference type="GO" id="GO:0032259">
    <property type="term" value="P:methylation"/>
    <property type="evidence" value="ECO:0007669"/>
    <property type="project" value="UniProtKB-KW"/>
</dbReference>
<protein>
    <submittedName>
        <fullName evidence="1">Putative O-methyltransferase YrrM</fullName>
    </submittedName>
</protein>
<gene>
    <name evidence="1" type="ORF">DFR74_11516</name>
</gene>
<dbReference type="EMBL" id="QNRE01000015">
    <property type="protein sequence ID" value="RBO85168.1"/>
    <property type="molecule type" value="Genomic_DNA"/>
</dbReference>
<proteinExistence type="predicted"/>
<dbReference type="Gene3D" id="3.40.50.150">
    <property type="entry name" value="Vaccinia Virus protein VP39"/>
    <property type="match status" value="1"/>
</dbReference>
<dbReference type="PANTHER" id="PTHR43167">
    <property type="entry name" value="PUTATIVE (AFU_ORTHOLOGUE AFUA_6G01830)-RELATED"/>
    <property type="match status" value="1"/>
</dbReference>
<keyword evidence="1" id="KW-0808">Transferase</keyword>
<dbReference type="AlphaFoldDB" id="A0A366D7A8"/>
<dbReference type="Pfam" id="PF13578">
    <property type="entry name" value="Methyltransf_24"/>
    <property type="match status" value="1"/>
</dbReference>
<reference evidence="1 2" key="1">
    <citation type="submission" date="2018-06" db="EMBL/GenBank/DDBJ databases">
        <title>Genomic Encyclopedia of Type Strains, Phase IV (KMG-IV): sequencing the most valuable type-strain genomes for metagenomic binning, comparative biology and taxonomic classification.</title>
        <authorList>
            <person name="Goeker M."/>
        </authorList>
    </citation>
    <scope>NUCLEOTIDE SEQUENCE [LARGE SCALE GENOMIC DNA]</scope>
    <source>
        <strain evidence="1 2">DSM 44599</strain>
    </source>
</reference>
<dbReference type="RefSeq" id="WP_067509349.1">
    <property type="nucleotide sequence ID" value="NZ_CP107943.1"/>
</dbReference>
<organism evidence="1 2">
    <name type="scientific">Nocardia puris</name>
    <dbReference type="NCBI Taxonomy" id="208602"/>
    <lineage>
        <taxon>Bacteria</taxon>
        <taxon>Bacillati</taxon>
        <taxon>Actinomycetota</taxon>
        <taxon>Actinomycetes</taxon>
        <taxon>Mycobacteriales</taxon>
        <taxon>Nocardiaceae</taxon>
        <taxon>Nocardia</taxon>
    </lineage>
</organism>
<evidence type="ECO:0000313" key="2">
    <source>
        <dbReference type="Proteomes" id="UP000252586"/>
    </source>
</evidence>
<keyword evidence="1" id="KW-0489">Methyltransferase</keyword>
<sequence>MPTLTAPPITVPPLVIHAQRRALSAGFQMSCTDRTGALLRTLAATKPGGRILELGTGVGVGAAWLLDGMDSTARLVTVDADPPVAEIARDVVGSDHRVTTHIGDASEFLASDHGMFDLAFVDCRPGKFHDRDQLLSRLTPGGIWVVDDLLPQHTWPADHQARVDQLMREIGDETTLLLSVLDWDSGLIVGTKRAE</sequence>